<gene>
    <name evidence="3" type="ORF">GFB56_32850</name>
</gene>
<evidence type="ECO:0000313" key="4">
    <source>
        <dbReference type="Proteomes" id="UP000744980"/>
    </source>
</evidence>
<dbReference type="EMBL" id="WXFA01000047">
    <property type="protein sequence ID" value="MBM3095513.1"/>
    <property type="molecule type" value="Genomic_DNA"/>
</dbReference>
<dbReference type="Gene3D" id="3.40.50.2000">
    <property type="entry name" value="Glycogen Phosphorylase B"/>
    <property type="match status" value="1"/>
</dbReference>
<evidence type="ECO:0000259" key="2">
    <source>
        <dbReference type="Pfam" id="PF00534"/>
    </source>
</evidence>
<evidence type="ECO:0000313" key="3">
    <source>
        <dbReference type="EMBL" id="MBM3095513.1"/>
    </source>
</evidence>
<dbReference type="PANTHER" id="PTHR45947">
    <property type="entry name" value="SULFOQUINOVOSYL TRANSFERASE SQD2"/>
    <property type="match status" value="1"/>
</dbReference>
<accession>A0AAW4FVY9</accession>
<dbReference type="Pfam" id="PF00534">
    <property type="entry name" value="Glycos_transf_1"/>
    <property type="match status" value="1"/>
</dbReference>
<feature type="domain" description="Glycosyl transferase family 1" evidence="2">
    <location>
        <begin position="286"/>
        <end position="402"/>
    </location>
</feature>
<feature type="compositionally biased region" description="Basic and acidic residues" evidence="1">
    <location>
        <begin position="490"/>
        <end position="508"/>
    </location>
</feature>
<dbReference type="PANTHER" id="PTHR45947:SF3">
    <property type="entry name" value="SULFOQUINOVOSYL TRANSFERASE SQD2"/>
    <property type="match status" value="1"/>
</dbReference>
<dbReference type="InterPro" id="IPR001296">
    <property type="entry name" value="Glyco_trans_1"/>
</dbReference>
<protein>
    <submittedName>
        <fullName evidence="3">Glycosyltransferase</fullName>
    </submittedName>
</protein>
<reference evidence="3 4" key="1">
    <citation type="submission" date="2020-01" db="EMBL/GenBank/DDBJ databases">
        <title>Draft genome assembly of Ensifer adhaerens T173.</title>
        <authorList>
            <person name="Craig J.E."/>
            <person name="Stinchcombe J.R."/>
        </authorList>
    </citation>
    <scope>NUCLEOTIDE SEQUENCE [LARGE SCALE GENOMIC DNA]</scope>
    <source>
        <strain evidence="3 4">T173</strain>
    </source>
</reference>
<keyword evidence="4" id="KW-1185">Reference proteome</keyword>
<dbReference type="GO" id="GO:0016757">
    <property type="term" value="F:glycosyltransferase activity"/>
    <property type="evidence" value="ECO:0007669"/>
    <property type="project" value="InterPro"/>
</dbReference>
<evidence type="ECO:0000256" key="1">
    <source>
        <dbReference type="SAM" id="MobiDB-lite"/>
    </source>
</evidence>
<comment type="caution">
    <text evidence="3">The sequence shown here is derived from an EMBL/GenBank/DDBJ whole genome shotgun (WGS) entry which is preliminary data.</text>
</comment>
<organism evidence="3 4">
    <name type="scientific">Ensifer canadensis</name>
    <dbReference type="NCBI Taxonomy" id="555315"/>
    <lineage>
        <taxon>Bacteria</taxon>
        <taxon>Pseudomonadati</taxon>
        <taxon>Pseudomonadota</taxon>
        <taxon>Alphaproteobacteria</taxon>
        <taxon>Hyphomicrobiales</taxon>
        <taxon>Rhizobiaceae</taxon>
        <taxon>Sinorhizobium/Ensifer group</taxon>
        <taxon>Ensifer</taxon>
    </lineage>
</organism>
<dbReference type="InterPro" id="IPR050194">
    <property type="entry name" value="Glycosyltransferase_grp1"/>
</dbReference>
<sequence>MDVYEILKDSIGKSKNNLHFLSHFANSLSNDFPGEASAVTNWKEAVQNRDGANEPTVSDAPFAWVGPHRVNEEKPVQDFFDLVLAAQQQFFTAENYRFLAEYGGRQRVFLHTTSIASDAGRMKSPLLSEFTILVYKYSQNTGAHLNIKRLETMFENLAILDVKDLSAASAFDGCSGRPNILINTIQPVTLWPEFENFIKRANEKNITIVYYFHEGDDIIGRFAAEESRSLSAFRASLPRAHFLSLTNDQELVLQKHFPEISSDRLHFQGNVLSHDDYDFPPRVLSGAQRFMVVIGSIQPRKGIDFVKCLTRAIEKADPDMHVLWLGLPNRYEPSYWRDIPKNLHFMGDLSGAARKVVCARADALLMPSEVEPFSFSVAEAIIAGLPIVFRPDRCGLLEQIEAMKEHASACFGLEEITDESVSSLLQFLDRSRVNKTNTLSAKVEEIMEPNRYAHRIRRNLMRILNTRATHEVARKSPPKPSPSKYFSGDGYDKEKSTSKWRKVFERNR</sequence>
<dbReference type="RefSeq" id="WP_203529810.1">
    <property type="nucleotide sequence ID" value="NZ_CP083371.1"/>
</dbReference>
<dbReference type="AlphaFoldDB" id="A0AAW4FVY9"/>
<name>A0AAW4FVY9_9HYPH</name>
<proteinExistence type="predicted"/>
<feature type="region of interest" description="Disordered" evidence="1">
    <location>
        <begin position="468"/>
        <end position="508"/>
    </location>
</feature>
<dbReference type="Proteomes" id="UP000744980">
    <property type="component" value="Unassembled WGS sequence"/>
</dbReference>
<dbReference type="SUPFAM" id="SSF53756">
    <property type="entry name" value="UDP-Glycosyltransferase/glycogen phosphorylase"/>
    <property type="match status" value="1"/>
</dbReference>